<reference evidence="3 4" key="1">
    <citation type="submission" date="2023-01" db="EMBL/GenBank/DDBJ databases">
        <title>Analysis of 21 Apiospora genomes using comparative genomics revels a genus with tremendous synthesis potential of carbohydrate active enzymes and secondary metabolites.</title>
        <authorList>
            <person name="Sorensen T."/>
        </authorList>
    </citation>
    <scope>NUCLEOTIDE SEQUENCE [LARGE SCALE GENOMIC DNA]</scope>
    <source>
        <strain evidence="3 4">CBS 83171</strain>
    </source>
</reference>
<feature type="region of interest" description="Disordered" evidence="1">
    <location>
        <begin position="458"/>
        <end position="478"/>
    </location>
</feature>
<gene>
    <name evidence="3" type="ORF">PG996_009258</name>
</gene>
<dbReference type="InterPro" id="IPR010730">
    <property type="entry name" value="HET"/>
</dbReference>
<dbReference type="PANTHER" id="PTHR33112">
    <property type="entry name" value="DOMAIN PROTEIN, PUTATIVE-RELATED"/>
    <property type="match status" value="1"/>
</dbReference>
<dbReference type="PANTHER" id="PTHR33112:SF16">
    <property type="entry name" value="HETEROKARYON INCOMPATIBILITY DOMAIN-CONTAINING PROTEIN"/>
    <property type="match status" value="1"/>
</dbReference>
<evidence type="ECO:0000259" key="2">
    <source>
        <dbReference type="Pfam" id="PF06985"/>
    </source>
</evidence>
<keyword evidence="4" id="KW-1185">Reference proteome</keyword>
<evidence type="ECO:0000313" key="3">
    <source>
        <dbReference type="EMBL" id="KAK8059328.1"/>
    </source>
</evidence>
<dbReference type="Proteomes" id="UP001446871">
    <property type="component" value="Unassembled WGS sequence"/>
</dbReference>
<feature type="region of interest" description="Disordered" evidence="1">
    <location>
        <begin position="94"/>
        <end position="113"/>
    </location>
</feature>
<proteinExistence type="predicted"/>
<accession>A0ABR1UN60</accession>
<evidence type="ECO:0000313" key="4">
    <source>
        <dbReference type="Proteomes" id="UP001446871"/>
    </source>
</evidence>
<evidence type="ECO:0000256" key="1">
    <source>
        <dbReference type="SAM" id="MobiDB-lite"/>
    </source>
</evidence>
<dbReference type="EMBL" id="JAQQWM010000006">
    <property type="protein sequence ID" value="KAK8059328.1"/>
    <property type="molecule type" value="Genomic_DNA"/>
</dbReference>
<organism evidence="3 4">
    <name type="scientific">Apiospora saccharicola</name>
    <dbReference type="NCBI Taxonomy" id="335842"/>
    <lineage>
        <taxon>Eukaryota</taxon>
        <taxon>Fungi</taxon>
        <taxon>Dikarya</taxon>
        <taxon>Ascomycota</taxon>
        <taxon>Pezizomycotina</taxon>
        <taxon>Sordariomycetes</taxon>
        <taxon>Xylariomycetidae</taxon>
        <taxon>Amphisphaeriales</taxon>
        <taxon>Apiosporaceae</taxon>
        <taxon>Apiospora</taxon>
    </lineage>
</organism>
<comment type="caution">
    <text evidence="3">The sequence shown here is derived from an EMBL/GenBank/DDBJ whole genome shotgun (WGS) entry which is preliminary data.</text>
</comment>
<dbReference type="Pfam" id="PF06985">
    <property type="entry name" value="HET"/>
    <property type="match status" value="1"/>
</dbReference>
<protein>
    <submittedName>
        <fullName evidence="3">Heterokaryon incompatibility protein</fullName>
    </submittedName>
</protein>
<feature type="domain" description="Heterokaryon incompatibility" evidence="2">
    <location>
        <begin position="182"/>
        <end position="327"/>
    </location>
</feature>
<sequence length="501" mass="56429">MQNSPPPPSLSDALPFANIDNQLCGYCATMFSTYGFEALWSPRGYKGWYSKRYIDAPKTCKLCRLIPDQDESTPLYFRASGGYTAHIKQKMHTLSSDGTNTRNPRSIPSGVHFPGRPVVDKNSEWAAAAAKAWLRECQENHPECRARGEHPRLPTRILDVGSMSDSQWIRLRIPVEDQRGEYLALSYCWGGEQPFTTTTQTLETMKDGFPASELPPTLRDAVQVTRNLGIRFLWIDALCIVQNSPEDKGREIARMGQIYKNATATIMAAAAESASEGFLSSNPYKITSCEVSLTVPDGTSGRVTICPIERLEFGWMPLSKRAWSFQEHFLSSRHLVYTDKELVWQCRSLKVATITKGPVRYAPPDRLEPFDSDDRNNTPHALVLLHVGVGGRRYRRVALASFADVYGLLQGFKSDIRCKPHPFQKQTERQRPVWLVDRSQPIPKGYQYMESGLQATIRNPDSYSSPQPNTAWTAKTTEPPQSASEYVAALRLWKIPLYARG</sequence>
<feature type="compositionally biased region" description="Polar residues" evidence="1">
    <location>
        <begin position="94"/>
        <end position="106"/>
    </location>
</feature>
<name>A0ABR1UN60_9PEZI</name>